<feature type="active site" evidence="5">
    <location>
        <position position="251"/>
    </location>
</feature>
<name>A0A934TYK9_9BURK</name>
<evidence type="ECO:0000256" key="3">
    <source>
        <dbReference type="ARBA" id="ARBA00023235"/>
    </source>
</evidence>
<dbReference type="GO" id="GO:0047938">
    <property type="term" value="F:glucose-6-phosphate 1-epimerase activity"/>
    <property type="evidence" value="ECO:0007669"/>
    <property type="project" value="UniProtKB-UniRule"/>
</dbReference>
<dbReference type="Gene3D" id="2.70.98.10">
    <property type="match status" value="1"/>
</dbReference>
<comment type="similarity">
    <text evidence="2 4">Belongs to the glucose-6-phosphate 1-epimerase family.</text>
</comment>
<dbReference type="Proteomes" id="UP000630528">
    <property type="component" value="Unassembled WGS sequence"/>
</dbReference>
<reference evidence="6" key="1">
    <citation type="journal article" date="2012" name="J. Microbiol. Biotechnol.">
        <title>Ramlibacter ginsenosidimutans sp. nov., with ginsenoside-converting activity.</title>
        <authorList>
            <person name="Wang L."/>
            <person name="An D.S."/>
            <person name="Kim S.G."/>
            <person name="Jin F.X."/>
            <person name="Kim S.C."/>
            <person name="Lee S.T."/>
            <person name="Im W.T."/>
        </authorList>
    </citation>
    <scope>NUCLEOTIDE SEQUENCE</scope>
    <source>
        <strain evidence="6">KACC 17527</strain>
    </source>
</reference>
<feature type="active site" evidence="5">
    <location>
        <position position="147"/>
    </location>
</feature>
<dbReference type="AlphaFoldDB" id="A0A934TYK9"/>
<evidence type="ECO:0000256" key="2">
    <source>
        <dbReference type="ARBA" id="ARBA00005866"/>
    </source>
</evidence>
<dbReference type="Pfam" id="PF01263">
    <property type="entry name" value="Aldose_epim"/>
    <property type="match status" value="1"/>
</dbReference>
<dbReference type="PANTHER" id="PTHR11122">
    <property type="entry name" value="APOSPORY-ASSOCIATED PROTEIN C-RELATED"/>
    <property type="match status" value="1"/>
</dbReference>
<protein>
    <recommendedName>
        <fullName evidence="4">Putative glucose-6-phosphate 1-epimerase</fullName>
        <ecNumber evidence="4">5.1.3.15</ecNumber>
    </recommendedName>
</protein>
<keyword evidence="3 4" id="KW-0413">Isomerase</keyword>
<organism evidence="6 7">
    <name type="scientific">Ramlibacter ginsenosidimutans</name>
    <dbReference type="NCBI Taxonomy" id="502333"/>
    <lineage>
        <taxon>Bacteria</taxon>
        <taxon>Pseudomonadati</taxon>
        <taxon>Pseudomonadota</taxon>
        <taxon>Betaproteobacteria</taxon>
        <taxon>Burkholderiales</taxon>
        <taxon>Comamonadaceae</taxon>
        <taxon>Ramlibacter</taxon>
    </lineage>
</organism>
<proteinExistence type="inferred from homology"/>
<dbReference type="EC" id="5.1.3.15" evidence="4"/>
<dbReference type="CDD" id="cd09020">
    <property type="entry name" value="D-hex-6-P-epi_like"/>
    <property type="match status" value="1"/>
</dbReference>
<sequence length="279" mass="30045">MDGTHPLAPLKLLNASGDEAVVSVHGGQLLSWRPAGTGELIYLSPLSHPGEGVAVRGGVPICFPQFSNRGPLPKHGFARTSRWMLVTAPAPQAEVAQARFQLDSSMVAGDRAYCLVLVVRLGPRWLELQLQVANTGRTSWSFTAALHTYFQLPDLRSASLEGLQGLDYEDMVRAGSVHREPAPALGFDGSEIDRVYRAADRTLVLRAPGTPERRISQTGFVDVVVWNPGPAKAATLGDLPAQDWTRMLCVEAGAIAQPIELAPGKTWRGTQRVDLGEPG</sequence>
<dbReference type="InterPro" id="IPR014718">
    <property type="entry name" value="GH-type_carb-bd"/>
</dbReference>
<dbReference type="SUPFAM" id="SSF74650">
    <property type="entry name" value="Galactose mutarotase-like"/>
    <property type="match status" value="1"/>
</dbReference>
<gene>
    <name evidence="6" type="ORF">JJB11_23325</name>
</gene>
<dbReference type="GO" id="GO:0005975">
    <property type="term" value="P:carbohydrate metabolic process"/>
    <property type="evidence" value="ECO:0007669"/>
    <property type="project" value="InterPro"/>
</dbReference>
<evidence type="ECO:0000256" key="1">
    <source>
        <dbReference type="ARBA" id="ARBA00001096"/>
    </source>
</evidence>
<comment type="catalytic activity">
    <reaction evidence="1">
        <text>alpha-D-glucose 6-phosphate = beta-D-glucose 6-phosphate</text>
        <dbReference type="Rhea" id="RHEA:16249"/>
        <dbReference type="ChEBI" id="CHEBI:58225"/>
        <dbReference type="ChEBI" id="CHEBI:58247"/>
        <dbReference type="EC" id="5.1.3.15"/>
    </reaction>
</comment>
<dbReference type="GO" id="GO:0030246">
    <property type="term" value="F:carbohydrate binding"/>
    <property type="evidence" value="ECO:0007669"/>
    <property type="project" value="UniProtKB-UniRule"/>
</dbReference>
<dbReference type="RefSeq" id="WP_201177258.1">
    <property type="nucleotide sequence ID" value="NZ_JAEPWM010000013.1"/>
</dbReference>
<dbReference type="PIRSF" id="PIRSF016020">
    <property type="entry name" value="PHexose_mutarotase"/>
    <property type="match status" value="1"/>
</dbReference>
<reference evidence="6" key="2">
    <citation type="submission" date="2021-01" db="EMBL/GenBank/DDBJ databases">
        <authorList>
            <person name="Kang M."/>
        </authorList>
    </citation>
    <scope>NUCLEOTIDE SEQUENCE</scope>
    <source>
        <strain evidence="6">KACC 17527</strain>
    </source>
</reference>
<evidence type="ECO:0000313" key="7">
    <source>
        <dbReference type="Proteomes" id="UP000630528"/>
    </source>
</evidence>
<dbReference type="InterPro" id="IPR008183">
    <property type="entry name" value="Aldose_1/G6P_1-epimerase"/>
</dbReference>
<dbReference type="GO" id="GO:0005737">
    <property type="term" value="C:cytoplasm"/>
    <property type="evidence" value="ECO:0007669"/>
    <property type="project" value="TreeGrafter"/>
</dbReference>
<comment type="caution">
    <text evidence="6">The sequence shown here is derived from an EMBL/GenBank/DDBJ whole genome shotgun (WGS) entry which is preliminary data.</text>
</comment>
<accession>A0A934TYK9</accession>
<dbReference type="InterPro" id="IPR025532">
    <property type="entry name" value="G6P_1-epimerase"/>
</dbReference>
<evidence type="ECO:0000256" key="4">
    <source>
        <dbReference type="PIRNR" id="PIRNR016020"/>
    </source>
</evidence>
<evidence type="ECO:0000313" key="6">
    <source>
        <dbReference type="EMBL" id="MBK6009040.1"/>
    </source>
</evidence>
<dbReference type="PANTHER" id="PTHR11122:SF13">
    <property type="entry name" value="GLUCOSE-6-PHOSPHATE 1-EPIMERASE"/>
    <property type="match status" value="1"/>
</dbReference>
<evidence type="ECO:0000256" key="5">
    <source>
        <dbReference type="PIRSR" id="PIRSR016020-1"/>
    </source>
</evidence>
<dbReference type="EMBL" id="JAEPWM010000013">
    <property type="protein sequence ID" value="MBK6009040.1"/>
    <property type="molecule type" value="Genomic_DNA"/>
</dbReference>
<keyword evidence="7" id="KW-1185">Reference proteome</keyword>
<dbReference type="InterPro" id="IPR011013">
    <property type="entry name" value="Gal_mutarotase_sf_dom"/>
</dbReference>